<keyword evidence="3 12" id="KW-0808">Transferase</keyword>
<evidence type="ECO:0000256" key="10">
    <source>
        <dbReference type="ARBA" id="ARBA00079637"/>
    </source>
</evidence>
<dbReference type="InterPro" id="IPR033749">
    <property type="entry name" value="Polyprenyl_synt_CS"/>
</dbReference>
<evidence type="ECO:0000256" key="6">
    <source>
        <dbReference type="ARBA" id="ARBA00051506"/>
    </source>
</evidence>
<evidence type="ECO:0000256" key="4">
    <source>
        <dbReference type="ARBA" id="ARBA00022723"/>
    </source>
</evidence>
<evidence type="ECO:0000256" key="7">
    <source>
        <dbReference type="ARBA" id="ARBA00055029"/>
    </source>
</evidence>
<reference evidence="13 14" key="1">
    <citation type="submission" date="2016-10" db="EMBL/GenBank/DDBJ databases">
        <authorList>
            <person name="Varghese N."/>
            <person name="Submissions S."/>
        </authorList>
    </citation>
    <scope>NUCLEOTIDE SEQUENCE [LARGE SCALE GENOMIC DNA]</scope>
    <source>
        <strain evidence="13 14">FF3</strain>
    </source>
</reference>
<dbReference type="Proteomes" id="UP000182932">
    <property type="component" value="Unassembled WGS sequence"/>
</dbReference>
<dbReference type="InterPro" id="IPR008949">
    <property type="entry name" value="Isoprenoid_synthase_dom_sf"/>
</dbReference>
<protein>
    <recommendedName>
        <fullName evidence="9">Octaprenyl diphosphate synthase</fullName>
        <ecNumber evidence="8">2.5.1.90</ecNumber>
    </recommendedName>
    <alternativeName>
        <fullName evidence="11">All-trans-octaprenyl-diphosphate synthase</fullName>
    </alternativeName>
    <alternativeName>
        <fullName evidence="10">Octaprenyl pyrophosphate synthase</fullName>
    </alternativeName>
</protein>
<evidence type="ECO:0000256" key="3">
    <source>
        <dbReference type="ARBA" id="ARBA00022679"/>
    </source>
</evidence>
<dbReference type="InterPro" id="IPR000092">
    <property type="entry name" value="Polyprenyl_synt"/>
</dbReference>
<evidence type="ECO:0000256" key="12">
    <source>
        <dbReference type="RuleBase" id="RU004466"/>
    </source>
</evidence>
<comment type="function">
    <text evidence="7">Supplies octaprenyl diphosphate, the precursor for the side chain of the isoprenoid quinones ubiquinone and menaquinone.</text>
</comment>
<keyword evidence="5" id="KW-0460">Magnesium</keyword>
<dbReference type="GeneID" id="80818119"/>
<dbReference type="GO" id="GO:0008299">
    <property type="term" value="P:isoprenoid biosynthetic process"/>
    <property type="evidence" value="ECO:0007669"/>
    <property type="project" value="InterPro"/>
</dbReference>
<comment type="cofactor">
    <cofactor evidence="1">
        <name>Mg(2+)</name>
        <dbReference type="ChEBI" id="CHEBI:18420"/>
    </cofactor>
</comment>
<dbReference type="SUPFAM" id="SSF48576">
    <property type="entry name" value="Terpenoid synthases"/>
    <property type="match status" value="1"/>
</dbReference>
<evidence type="ECO:0000313" key="14">
    <source>
        <dbReference type="Proteomes" id="UP000182932"/>
    </source>
</evidence>
<organism evidence="13 14">
    <name type="scientific">Marinovum algicola</name>
    <dbReference type="NCBI Taxonomy" id="42444"/>
    <lineage>
        <taxon>Bacteria</taxon>
        <taxon>Pseudomonadati</taxon>
        <taxon>Pseudomonadota</taxon>
        <taxon>Alphaproteobacteria</taxon>
        <taxon>Rhodobacterales</taxon>
        <taxon>Roseobacteraceae</taxon>
        <taxon>Marinovum</taxon>
    </lineage>
</organism>
<accession>A0A975W9K4</accession>
<name>A0A975W9K4_9RHOB</name>
<dbReference type="CDD" id="cd00685">
    <property type="entry name" value="Trans_IPPS_HT"/>
    <property type="match status" value="1"/>
</dbReference>
<dbReference type="PROSITE" id="PS00723">
    <property type="entry name" value="POLYPRENYL_SYNTHASE_1"/>
    <property type="match status" value="1"/>
</dbReference>
<proteinExistence type="inferred from homology"/>
<evidence type="ECO:0000256" key="2">
    <source>
        <dbReference type="ARBA" id="ARBA00006706"/>
    </source>
</evidence>
<evidence type="ECO:0000256" key="5">
    <source>
        <dbReference type="ARBA" id="ARBA00022842"/>
    </source>
</evidence>
<gene>
    <name evidence="13" type="ORF">SAMN04487940_105152</name>
</gene>
<sequence length="332" mass="36154">MSLDNAVAKPHERLAELLAADLEAVGEVIRGRMASKHAPRIPEVTAHLVDAGGKRLRPMLTLACARMCGYEGADHVKLAATVEFIHTATLLHDDVVDESAQRRGRPTANLLWDNKSSVLVGDYLFARAFQLMVEPGDLRVLDILSNAAATIAEGEVLQLSAAQNLATDEAVYLQVIRGKTAALFSAATEVGGVIAGRPEEEIKALFDFGDALGVAFQMVDDLLDYWGSEATGKNVGDDFRERKLTLPVIKAVAQADAEERAFWKRTIEKGRQEDGDLAQALALLERHGSLEAARQDALDWADRARDALTRLPDHPIRAMLDDLATYVVARVN</sequence>
<dbReference type="PROSITE" id="PS00444">
    <property type="entry name" value="POLYPRENYL_SYNTHASE_2"/>
    <property type="match status" value="1"/>
</dbReference>
<dbReference type="FunFam" id="1.10.600.10:FF:000002">
    <property type="entry name" value="Octaprenyl diphosphate synthase"/>
    <property type="match status" value="1"/>
</dbReference>
<comment type="similarity">
    <text evidence="2 12">Belongs to the FPP/GGPP synthase family.</text>
</comment>
<evidence type="ECO:0000256" key="8">
    <source>
        <dbReference type="ARBA" id="ARBA00066511"/>
    </source>
</evidence>
<keyword evidence="4" id="KW-0479">Metal-binding</keyword>
<dbReference type="SFLD" id="SFLDS00005">
    <property type="entry name" value="Isoprenoid_Synthase_Type_I"/>
    <property type="match status" value="1"/>
</dbReference>
<dbReference type="GO" id="GO:0046872">
    <property type="term" value="F:metal ion binding"/>
    <property type="evidence" value="ECO:0007669"/>
    <property type="project" value="UniProtKB-KW"/>
</dbReference>
<evidence type="ECO:0000256" key="1">
    <source>
        <dbReference type="ARBA" id="ARBA00001946"/>
    </source>
</evidence>
<dbReference type="Pfam" id="PF00348">
    <property type="entry name" value="polyprenyl_synt"/>
    <property type="match status" value="1"/>
</dbReference>
<comment type="catalytic activity">
    <reaction evidence="6">
        <text>5 isopentenyl diphosphate + (2E,6E)-farnesyl diphosphate = all-trans-octaprenyl diphosphate + 5 diphosphate</text>
        <dbReference type="Rhea" id="RHEA:27798"/>
        <dbReference type="ChEBI" id="CHEBI:33019"/>
        <dbReference type="ChEBI" id="CHEBI:57711"/>
        <dbReference type="ChEBI" id="CHEBI:128769"/>
        <dbReference type="ChEBI" id="CHEBI:175763"/>
        <dbReference type="EC" id="2.5.1.90"/>
    </reaction>
</comment>
<keyword evidence="14" id="KW-1185">Reference proteome</keyword>
<dbReference type="AlphaFoldDB" id="A0A975W9K4"/>
<dbReference type="EMBL" id="FNYY01000005">
    <property type="protein sequence ID" value="SEJ37590.1"/>
    <property type="molecule type" value="Genomic_DNA"/>
</dbReference>
<comment type="caution">
    <text evidence="13">The sequence shown here is derived from an EMBL/GenBank/DDBJ whole genome shotgun (WGS) entry which is preliminary data.</text>
</comment>
<evidence type="ECO:0000256" key="11">
    <source>
        <dbReference type="ARBA" id="ARBA00083124"/>
    </source>
</evidence>
<dbReference type="GO" id="GO:0106350">
    <property type="term" value="F:all-trans-octaprenyl-diphosphate synthase activity"/>
    <property type="evidence" value="ECO:0007669"/>
    <property type="project" value="UniProtKB-EC"/>
</dbReference>
<dbReference type="PANTHER" id="PTHR12001">
    <property type="entry name" value="GERANYLGERANYL PYROPHOSPHATE SYNTHASE"/>
    <property type="match status" value="1"/>
</dbReference>
<dbReference type="RefSeq" id="WP_074836251.1">
    <property type="nucleotide sequence ID" value="NZ_CATLQZ010000032.1"/>
</dbReference>
<evidence type="ECO:0000313" key="13">
    <source>
        <dbReference type="EMBL" id="SEJ37590.1"/>
    </source>
</evidence>
<dbReference type="Gene3D" id="1.10.600.10">
    <property type="entry name" value="Farnesyl Diphosphate Synthase"/>
    <property type="match status" value="1"/>
</dbReference>
<evidence type="ECO:0000256" key="9">
    <source>
        <dbReference type="ARBA" id="ARBA00072473"/>
    </source>
</evidence>
<dbReference type="EC" id="2.5.1.90" evidence="8"/>
<dbReference type="PANTHER" id="PTHR12001:SF69">
    <property type="entry name" value="ALL TRANS-POLYPRENYL-DIPHOSPHATE SYNTHASE PDSS1"/>
    <property type="match status" value="1"/>
</dbReference>